<dbReference type="Gene3D" id="3.40.50.620">
    <property type="entry name" value="HUPs"/>
    <property type="match status" value="1"/>
</dbReference>
<keyword evidence="4 9" id="KW-0813">Transport</keyword>
<comment type="cofactor">
    <cofactor evidence="9 10">
        <name>FAD</name>
        <dbReference type="ChEBI" id="CHEBI:57692"/>
    </cofactor>
    <text evidence="9 10">Binds 1 FAD per dimer.</text>
</comment>
<dbReference type="InterPro" id="IPR014730">
    <property type="entry name" value="ETF_a/b_N"/>
</dbReference>
<dbReference type="OrthoDB" id="1715808at2759"/>
<dbReference type="SUPFAM" id="SSF52402">
    <property type="entry name" value="Adenine nucleotide alpha hydrolases-like"/>
    <property type="match status" value="1"/>
</dbReference>
<dbReference type="KEGG" id="spaa:SPAPADRAFT_56074"/>
<evidence type="ECO:0000256" key="9">
    <source>
        <dbReference type="PIRNR" id="PIRNR000089"/>
    </source>
</evidence>
<keyword evidence="7 9" id="KW-0249">Electron transport</keyword>
<dbReference type="SUPFAM" id="SSF52467">
    <property type="entry name" value="DHS-like NAD/FAD-binding domain"/>
    <property type="match status" value="1"/>
</dbReference>
<evidence type="ECO:0000256" key="1">
    <source>
        <dbReference type="ARBA" id="ARBA00004305"/>
    </source>
</evidence>
<dbReference type="PANTHER" id="PTHR43153">
    <property type="entry name" value="ELECTRON TRANSFER FLAVOPROTEIN ALPHA"/>
    <property type="match status" value="1"/>
</dbReference>
<dbReference type="InterPro" id="IPR029035">
    <property type="entry name" value="DHS-like_NAD/FAD-binding_dom"/>
</dbReference>
<feature type="binding site" evidence="10">
    <location>
        <begin position="260"/>
        <end position="264"/>
    </location>
    <ligand>
        <name>FAD</name>
        <dbReference type="ChEBI" id="CHEBI:57692"/>
    </ligand>
</feature>
<dbReference type="InterPro" id="IPR001308">
    <property type="entry name" value="ETF_a/FixB"/>
</dbReference>
<evidence type="ECO:0000256" key="2">
    <source>
        <dbReference type="ARBA" id="ARBA00005817"/>
    </source>
</evidence>
<protein>
    <recommendedName>
        <fullName evidence="9">Probable electron transfer flavoprotein subunit alpha</fullName>
    </recommendedName>
</protein>
<feature type="binding site" evidence="10">
    <location>
        <begin position="246"/>
        <end position="247"/>
    </location>
    <ligand>
        <name>FAD</name>
        <dbReference type="ChEBI" id="CHEBI:57692"/>
    </ligand>
</feature>
<feature type="binding site" evidence="10">
    <location>
        <position position="220"/>
    </location>
    <ligand>
        <name>FAD</name>
        <dbReference type="ChEBI" id="CHEBI:57692"/>
    </ligand>
</feature>
<keyword evidence="13" id="KW-1185">Reference proteome</keyword>
<evidence type="ECO:0000256" key="4">
    <source>
        <dbReference type="ARBA" id="ARBA00022448"/>
    </source>
</evidence>
<dbReference type="GO" id="GO:0033539">
    <property type="term" value="P:fatty acid beta-oxidation using acyl-CoA dehydrogenase"/>
    <property type="evidence" value="ECO:0007669"/>
    <property type="project" value="TreeGrafter"/>
</dbReference>
<dbReference type="Pfam" id="PF00766">
    <property type="entry name" value="ETF_alpha"/>
    <property type="match status" value="1"/>
</dbReference>
<dbReference type="GO" id="GO:0050660">
    <property type="term" value="F:flavin adenine dinucleotide binding"/>
    <property type="evidence" value="ECO:0007669"/>
    <property type="project" value="InterPro"/>
</dbReference>
<reference evidence="12 13" key="1">
    <citation type="journal article" date="2011" name="Proc. Natl. Acad. Sci. U.S.A.">
        <title>Comparative genomics of xylose-fermenting fungi for enhanced biofuel production.</title>
        <authorList>
            <person name="Wohlbach D.J."/>
            <person name="Kuo A."/>
            <person name="Sato T.K."/>
            <person name="Potts K.M."/>
            <person name="Salamov A.A."/>
            <person name="LaButti K.M."/>
            <person name="Sun H."/>
            <person name="Clum A."/>
            <person name="Pangilinan J.L."/>
            <person name="Lindquist E.A."/>
            <person name="Lucas S."/>
            <person name="Lapidus A."/>
            <person name="Jin M."/>
            <person name="Gunawan C."/>
            <person name="Balan V."/>
            <person name="Dale B.E."/>
            <person name="Jeffries T.W."/>
            <person name="Zinkel R."/>
            <person name="Barry K.W."/>
            <person name="Grigoriev I.V."/>
            <person name="Gasch A.P."/>
        </authorList>
    </citation>
    <scope>NUCLEOTIDE SEQUENCE [LARGE SCALE GENOMIC DNA]</scope>
    <source>
        <strain evidence="13">NRRL Y-27907 / 11-Y1</strain>
    </source>
</reference>
<comment type="similarity">
    <text evidence="2 9">Belongs to the ETF alpha-subunit/FixB family.</text>
</comment>
<accession>G3APA3</accession>
<dbReference type="InterPro" id="IPR014729">
    <property type="entry name" value="Rossmann-like_a/b/a_fold"/>
</dbReference>
<dbReference type="PIRSF" id="PIRSF000089">
    <property type="entry name" value="Electra_flavoP_a"/>
    <property type="match status" value="1"/>
</dbReference>
<dbReference type="FunCoup" id="G3APA3">
    <property type="interactions" value="519"/>
</dbReference>
<comment type="function">
    <text evidence="8 9">The electron transfer flavoprotein serves as a specific electron acceptor for several dehydrogenases, including five acyl-CoA dehydrogenases, glutaryl-CoA and sarcosine dehydrogenase. It transfers the electrons to the main mitochondrial respiratory chain via ETF-ubiquinone oxidoreductase (ETF dehydrogenase).</text>
</comment>
<sequence length="328" mass="33973">MSLSLIARRYFSSSKSALNTLVFIESNASGATTPASLSAITAATQLGKPVTALVVGSNADSIAPQASKAGVSKVLVAKDAKYDHYLAEEVAPLVENIIKESGYTHFITPASSVGKSVLPRVAASLDVQPISDIVKIVNENTFVRPIYAGNALATVKSKDSIILASVRASAFAPVATSGSAAPIEEVSTVDTDNRTEFVSEELVSDGFDLSSSKIVVAGGRGLKNKATFDELMNPLASKLKAAIGASRAAVDSGFCDNSLQIGQTGKIIAPELYIGVGISGAIQHLAGMKDSKTIVAINKDPDAPIFNVADIGLVGDLNEVIPELTKKL</sequence>
<comment type="subcellular location">
    <subcellularLocation>
        <location evidence="1 9">Mitochondrion matrix</location>
    </subcellularLocation>
</comment>
<evidence type="ECO:0000313" key="12">
    <source>
        <dbReference type="EMBL" id="EGW32674.1"/>
    </source>
</evidence>
<dbReference type="AlphaFoldDB" id="G3APA3"/>
<evidence type="ECO:0000259" key="11">
    <source>
        <dbReference type="SMART" id="SM00893"/>
    </source>
</evidence>
<evidence type="ECO:0000256" key="8">
    <source>
        <dbReference type="ARBA" id="ARBA00025416"/>
    </source>
</evidence>
<evidence type="ECO:0000256" key="10">
    <source>
        <dbReference type="PIRSR" id="PIRSR000089-1"/>
    </source>
</evidence>
<dbReference type="InParanoid" id="G3APA3"/>
<organism evidence="13">
    <name type="scientific">Spathaspora passalidarum (strain NRRL Y-27907 / 11-Y1)</name>
    <dbReference type="NCBI Taxonomy" id="619300"/>
    <lineage>
        <taxon>Eukaryota</taxon>
        <taxon>Fungi</taxon>
        <taxon>Dikarya</taxon>
        <taxon>Ascomycota</taxon>
        <taxon>Saccharomycotina</taxon>
        <taxon>Pichiomycetes</taxon>
        <taxon>Debaryomycetaceae</taxon>
        <taxon>Spathaspora</taxon>
    </lineage>
</organism>
<keyword evidence="6 9" id="KW-0274">FAD</keyword>
<feature type="domain" description="Electron transfer flavoprotein alpha/beta-subunit N-terminal" evidence="11">
    <location>
        <begin position="20"/>
        <end position="201"/>
    </location>
</feature>
<dbReference type="FunFam" id="3.40.50.620:FF:000041">
    <property type="entry name" value="Electron transfer flavoprotein alpha subunit"/>
    <property type="match status" value="1"/>
</dbReference>
<dbReference type="GO" id="GO:0009055">
    <property type="term" value="F:electron transfer activity"/>
    <property type="evidence" value="ECO:0007669"/>
    <property type="project" value="InterPro"/>
</dbReference>
<feature type="binding site" evidence="10">
    <location>
        <begin position="277"/>
        <end position="284"/>
    </location>
    <ligand>
        <name>FAD</name>
        <dbReference type="ChEBI" id="CHEBI:57692"/>
    </ligand>
</feature>
<dbReference type="InterPro" id="IPR033947">
    <property type="entry name" value="ETF_alpha_N"/>
</dbReference>
<dbReference type="SMART" id="SM00893">
    <property type="entry name" value="ETF"/>
    <property type="match status" value="1"/>
</dbReference>
<dbReference type="GeneID" id="18871997"/>
<dbReference type="HOGENOM" id="CLU_034178_0_1_1"/>
<evidence type="ECO:0000256" key="3">
    <source>
        <dbReference type="ARBA" id="ARBA00011355"/>
    </source>
</evidence>
<dbReference type="CDD" id="cd01715">
    <property type="entry name" value="ETF_alpha"/>
    <property type="match status" value="1"/>
</dbReference>
<feature type="binding site" evidence="10">
    <location>
        <position position="298"/>
    </location>
    <ligand>
        <name>FAD</name>
        <dbReference type="ChEBI" id="CHEBI:57692"/>
    </ligand>
</feature>
<evidence type="ECO:0000256" key="6">
    <source>
        <dbReference type="ARBA" id="ARBA00022827"/>
    </source>
</evidence>
<gene>
    <name evidence="12" type="ORF">SPAPADRAFT_56074</name>
</gene>
<keyword evidence="9" id="KW-0496">Mitochondrion</keyword>
<comment type="subunit">
    <text evidence="3 9">Heterodimer of an alpha and a beta subunit.</text>
</comment>
<dbReference type="InterPro" id="IPR014731">
    <property type="entry name" value="ETF_asu_C"/>
</dbReference>
<dbReference type="STRING" id="619300.G3APA3"/>
<dbReference type="RefSeq" id="XP_007375950.1">
    <property type="nucleotide sequence ID" value="XM_007375888.1"/>
</dbReference>
<proteinExistence type="inferred from homology"/>
<dbReference type="eggNOG" id="KOG3954">
    <property type="taxonomic scope" value="Eukaryota"/>
</dbReference>
<dbReference type="PANTHER" id="PTHR43153:SF1">
    <property type="entry name" value="ELECTRON TRANSFER FLAVOPROTEIN SUBUNIT ALPHA, MITOCHONDRIAL"/>
    <property type="match status" value="1"/>
</dbReference>
<dbReference type="Gene3D" id="3.40.50.1220">
    <property type="entry name" value="TPP-binding domain"/>
    <property type="match status" value="1"/>
</dbReference>
<name>G3APA3_SPAPN</name>
<evidence type="ECO:0000256" key="7">
    <source>
        <dbReference type="ARBA" id="ARBA00022982"/>
    </source>
</evidence>
<dbReference type="OMA" id="WRPYAEQ"/>
<evidence type="ECO:0000313" key="13">
    <source>
        <dbReference type="Proteomes" id="UP000000709"/>
    </source>
</evidence>
<dbReference type="FunFam" id="3.40.50.1220:FF:000001">
    <property type="entry name" value="Electron transfer flavoprotein, alpha subunit"/>
    <property type="match status" value="1"/>
</dbReference>
<dbReference type="EMBL" id="GL996502">
    <property type="protein sequence ID" value="EGW32674.1"/>
    <property type="molecule type" value="Genomic_DNA"/>
</dbReference>
<evidence type="ECO:0000256" key="5">
    <source>
        <dbReference type="ARBA" id="ARBA00022630"/>
    </source>
</evidence>
<dbReference type="Pfam" id="PF01012">
    <property type="entry name" value="ETF"/>
    <property type="match status" value="1"/>
</dbReference>
<keyword evidence="5 9" id="KW-0285">Flavoprotein</keyword>
<dbReference type="GO" id="GO:0005759">
    <property type="term" value="C:mitochondrial matrix"/>
    <property type="evidence" value="ECO:0007669"/>
    <property type="project" value="UniProtKB-SubCell"/>
</dbReference>
<dbReference type="Proteomes" id="UP000000709">
    <property type="component" value="Unassembled WGS sequence"/>
</dbReference>